<organism evidence="2">
    <name type="scientific">Pseudo-nitzschia delicatissima</name>
    <dbReference type="NCBI Taxonomy" id="44447"/>
    <lineage>
        <taxon>Eukaryota</taxon>
        <taxon>Sar</taxon>
        <taxon>Stramenopiles</taxon>
        <taxon>Ochrophyta</taxon>
        <taxon>Bacillariophyta</taxon>
        <taxon>Bacillariophyceae</taxon>
        <taxon>Bacillariophycidae</taxon>
        <taxon>Bacillariales</taxon>
        <taxon>Bacillariaceae</taxon>
        <taxon>Pseudo-nitzschia</taxon>
    </lineage>
</organism>
<reference evidence="2" key="1">
    <citation type="submission" date="2021-01" db="EMBL/GenBank/DDBJ databases">
        <authorList>
            <person name="Corre E."/>
            <person name="Pelletier E."/>
            <person name="Niang G."/>
            <person name="Scheremetjew M."/>
            <person name="Finn R."/>
            <person name="Kale V."/>
            <person name="Holt S."/>
            <person name="Cochrane G."/>
            <person name="Meng A."/>
            <person name="Brown T."/>
            <person name="Cohen L."/>
        </authorList>
    </citation>
    <scope>NUCLEOTIDE SEQUENCE</scope>
    <source>
        <strain evidence="2">UNC1205</strain>
    </source>
</reference>
<feature type="compositionally biased region" description="Basic and acidic residues" evidence="1">
    <location>
        <begin position="120"/>
        <end position="136"/>
    </location>
</feature>
<feature type="region of interest" description="Disordered" evidence="1">
    <location>
        <begin position="115"/>
        <end position="136"/>
    </location>
</feature>
<gene>
    <name evidence="2" type="ORF">PDEL1432_LOCUS843</name>
</gene>
<protein>
    <submittedName>
        <fullName evidence="2">Uncharacterized protein</fullName>
    </submittedName>
</protein>
<dbReference type="EMBL" id="HBFL01001178">
    <property type="protein sequence ID" value="CAD8760803.1"/>
    <property type="molecule type" value="Transcribed_RNA"/>
</dbReference>
<evidence type="ECO:0000256" key="1">
    <source>
        <dbReference type="SAM" id="MobiDB-lite"/>
    </source>
</evidence>
<dbReference type="AlphaFoldDB" id="A0A7S0UJ81"/>
<proteinExistence type="predicted"/>
<evidence type="ECO:0000313" key="2">
    <source>
        <dbReference type="EMBL" id="CAD8760803.1"/>
    </source>
</evidence>
<name>A0A7S0UJ81_9STRA</name>
<sequence>MIIPMNMPPPMAAPMAPLTGVVVGAPVSTPGQAWQTPMRPVIPVVPQPEPQKVFCNPYPRAPPIPATELVSTCMTSRDIAYIIHAILKPVLAAGTSENDYYIQYIKRRVGTRADPVNPKRAKEADHDVKSRATKSKEWASEKSILGHVTKSNVARPRALIATPQAPEVDNKEQRQRANLWKARVYCDQAYQAYQSVIDIWTASSSSGKGIPPQVQMHLVKLKKCMGIVLDKEKKEYVVSDEALKLICKLEKGRTLIARVLEQALLPPNAVHALLPPLLDILMRLPASEEKSTNRLFSAITGIIPKLSFPGETLVECLEVALSHGKSATSSMVRMGCLHVLLQKGAQVVPQDPSTQVKEAWGIAERKFVSGLQLGA</sequence>
<accession>A0A7S0UJ81</accession>